<dbReference type="PANTHER" id="PTHR11783">
    <property type="entry name" value="SULFOTRANSFERASE SULT"/>
    <property type="match status" value="1"/>
</dbReference>
<feature type="non-terminal residue" evidence="5">
    <location>
        <position position="1"/>
    </location>
</feature>
<evidence type="ECO:0000313" key="6">
    <source>
        <dbReference type="Proteomes" id="UP000660247"/>
    </source>
</evidence>
<feature type="domain" description="Sulfotransferase" evidence="4">
    <location>
        <begin position="2"/>
        <end position="106"/>
    </location>
</feature>
<sequence>LKRMNKLPSPRFIVTHLRPENLPSSVFKNKAKILLLIRNPKDVTTSFYYFNNRMSPFPSYETWDDFFEAFMTKKMPWGCYFEYLSSWNKYADDENVMPITYEELKK</sequence>
<protein>
    <recommendedName>
        <fullName evidence="3">Sulfotransferase</fullName>
        <ecNumber evidence="3">2.8.2.-</ecNumber>
    </recommendedName>
</protein>
<comment type="caution">
    <text evidence="5">The sequence shown here is derived from an EMBL/GenBank/DDBJ whole genome shotgun (WGS) entry which is preliminary data.</text>
</comment>
<reference evidence="5" key="1">
    <citation type="submission" date="2019-10" db="EMBL/GenBank/DDBJ databases">
        <title>Bird 10,000 Genomes (B10K) Project - Family phase.</title>
        <authorList>
            <person name="Zhang G."/>
        </authorList>
    </citation>
    <scope>NUCLEOTIDE SEQUENCE</scope>
    <source>
        <strain evidence="5">B10K-DU-002-69</strain>
        <tissue evidence="5">Muscle</tissue>
    </source>
</reference>
<dbReference type="GO" id="GO:0008146">
    <property type="term" value="F:sulfotransferase activity"/>
    <property type="evidence" value="ECO:0007669"/>
    <property type="project" value="InterPro"/>
</dbReference>
<evidence type="ECO:0000256" key="3">
    <source>
        <dbReference type="RuleBase" id="RU361155"/>
    </source>
</evidence>
<dbReference type="SUPFAM" id="SSF52540">
    <property type="entry name" value="P-loop containing nucleoside triphosphate hydrolases"/>
    <property type="match status" value="1"/>
</dbReference>
<keyword evidence="2 3" id="KW-0808">Transferase</keyword>
<dbReference type="InterPro" id="IPR000863">
    <property type="entry name" value="Sulfotransferase_dom"/>
</dbReference>
<dbReference type="Gene3D" id="3.40.50.300">
    <property type="entry name" value="P-loop containing nucleotide triphosphate hydrolases"/>
    <property type="match status" value="1"/>
</dbReference>
<dbReference type="EC" id="2.8.2.-" evidence="3"/>
<proteinExistence type="inferred from homology"/>
<dbReference type="InterPro" id="IPR027417">
    <property type="entry name" value="P-loop_NTPase"/>
</dbReference>
<gene>
    <name evidence="5" type="primary">Sult6b1_0</name>
    <name evidence="5" type="ORF">TODMEX_R05556</name>
</gene>
<dbReference type="Proteomes" id="UP000660247">
    <property type="component" value="Unassembled WGS sequence"/>
</dbReference>
<feature type="non-terminal residue" evidence="5">
    <location>
        <position position="106"/>
    </location>
</feature>
<keyword evidence="6" id="KW-1185">Reference proteome</keyword>
<accession>A0A851DEZ3</accession>
<evidence type="ECO:0000313" key="5">
    <source>
        <dbReference type="EMBL" id="NWI65987.1"/>
    </source>
</evidence>
<dbReference type="EMBL" id="WEIS01042452">
    <property type="protein sequence ID" value="NWI65987.1"/>
    <property type="molecule type" value="Genomic_DNA"/>
</dbReference>
<evidence type="ECO:0000256" key="2">
    <source>
        <dbReference type="ARBA" id="ARBA00022679"/>
    </source>
</evidence>
<comment type="similarity">
    <text evidence="1 3">Belongs to the sulfotransferase 1 family.</text>
</comment>
<organism evidence="5 6">
    <name type="scientific">Todus mexicanus</name>
    <name type="common">Puerto Rican tody</name>
    <dbReference type="NCBI Taxonomy" id="135184"/>
    <lineage>
        <taxon>Eukaryota</taxon>
        <taxon>Metazoa</taxon>
        <taxon>Chordata</taxon>
        <taxon>Craniata</taxon>
        <taxon>Vertebrata</taxon>
        <taxon>Euteleostomi</taxon>
        <taxon>Archelosauria</taxon>
        <taxon>Archosauria</taxon>
        <taxon>Dinosauria</taxon>
        <taxon>Saurischia</taxon>
        <taxon>Theropoda</taxon>
        <taxon>Coelurosauria</taxon>
        <taxon>Aves</taxon>
        <taxon>Neognathae</taxon>
        <taxon>Neoaves</taxon>
        <taxon>Telluraves</taxon>
        <taxon>Coraciimorphae</taxon>
        <taxon>Coraciiformes</taxon>
        <taxon>Todidae</taxon>
        <taxon>Todus</taxon>
    </lineage>
</organism>
<dbReference type="AlphaFoldDB" id="A0A851DEZ3"/>
<name>A0A851DEZ3_TODME</name>
<evidence type="ECO:0000256" key="1">
    <source>
        <dbReference type="ARBA" id="ARBA00005771"/>
    </source>
</evidence>
<dbReference type="OrthoDB" id="205623at2759"/>
<dbReference type="Pfam" id="PF00685">
    <property type="entry name" value="Sulfotransfer_1"/>
    <property type="match status" value="1"/>
</dbReference>
<evidence type="ECO:0000259" key="4">
    <source>
        <dbReference type="Pfam" id="PF00685"/>
    </source>
</evidence>